<feature type="transmembrane region" description="Helical" evidence="7">
    <location>
        <begin position="181"/>
        <end position="205"/>
    </location>
</feature>
<proteinExistence type="predicted"/>
<dbReference type="AlphaFoldDB" id="A0AAX4KJ52"/>
<feature type="transmembrane region" description="Helical" evidence="7">
    <location>
        <begin position="123"/>
        <end position="142"/>
    </location>
</feature>
<evidence type="ECO:0000256" key="4">
    <source>
        <dbReference type="ARBA" id="ARBA00022989"/>
    </source>
</evidence>
<dbReference type="Gene3D" id="1.20.1250.20">
    <property type="entry name" value="MFS general substrate transporter like domains"/>
    <property type="match status" value="1"/>
</dbReference>
<keyword evidence="4 7" id="KW-1133">Transmembrane helix</keyword>
<dbReference type="Proteomes" id="UP001358614">
    <property type="component" value="Chromosome 1"/>
</dbReference>
<feature type="transmembrane region" description="Helical" evidence="7">
    <location>
        <begin position="279"/>
        <end position="296"/>
    </location>
</feature>
<feature type="transmembrane region" description="Helical" evidence="7">
    <location>
        <begin position="424"/>
        <end position="445"/>
    </location>
</feature>
<feature type="compositionally biased region" description="Polar residues" evidence="6">
    <location>
        <begin position="18"/>
        <end position="29"/>
    </location>
</feature>
<name>A0AAX4KJ52_9TREE</name>
<accession>A0AAX4KJ52</accession>
<keyword evidence="10" id="KW-1185">Reference proteome</keyword>
<evidence type="ECO:0000313" key="10">
    <source>
        <dbReference type="Proteomes" id="UP001358614"/>
    </source>
</evidence>
<reference evidence="9 10" key="1">
    <citation type="submission" date="2024-01" db="EMBL/GenBank/DDBJ databases">
        <title>Comparative genomics of Cryptococcus and Kwoniella reveals pathogenesis evolution and contrasting modes of karyotype evolution via chromosome fusion or intercentromeric recombination.</title>
        <authorList>
            <person name="Coelho M.A."/>
            <person name="David-Palma M."/>
            <person name="Shea T."/>
            <person name="Bowers K."/>
            <person name="McGinley-Smith S."/>
            <person name="Mohammad A.W."/>
            <person name="Gnirke A."/>
            <person name="Yurkov A.M."/>
            <person name="Nowrousian M."/>
            <person name="Sun S."/>
            <person name="Cuomo C.A."/>
            <person name="Heitman J."/>
        </authorList>
    </citation>
    <scope>NUCLEOTIDE SEQUENCE [LARGE SCALE GENOMIC DNA]</scope>
    <source>
        <strain evidence="9 10">PYCC6329</strain>
    </source>
</reference>
<evidence type="ECO:0000256" key="1">
    <source>
        <dbReference type="ARBA" id="ARBA00004141"/>
    </source>
</evidence>
<dbReference type="Pfam" id="PF07690">
    <property type="entry name" value="MFS_1"/>
    <property type="match status" value="1"/>
</dbReference>
<evidence type="ECO:0000256" key="6">
    <source>
        <dbReference type="SAM" id="MobiDB-lite"/>
    </source>
</evidence>
<dbReference type="KEGG" id="ker:91102195"/>
<evidence type="ECO:0000256" key="3">
    <source>
        <dbReference type="ARBA" id="ARBA00022692"/>
    </source>
</evidence>
<feature type="transmembrane region" description="Helical" evidence="7">
    <location>
        <begin position="93"/>
        <end position="111"/>
    </location>
</feature>
<evidence type="ECO:0000259" key="8">
    <source>
        <dbReference type="PROSITE" id="PS50850"/>
    </source>
</evidence>
<feature type="transmembrane region" description="Helical" evidence="7">
    <location>
        <begin position="330"/>
        <end position="355"/>
    </location>
</feature>
<feature type="transmembrane region" description="Helical" evidence="7">
    <location>
        <begin position="367"/>
        <end position="387"/>
    </location>
</feature>
<feature type="transmembrane region" description="Helical" evidence="7">
    <location>
        <begin position="54"/>
        <end position="73"/>
    </location>
</feature>
<evidence type="ECO:0000256" key="7">
    <source>
        <dbReference type="SAM" id="Phobius"/>
    </source>
</evidence>
<keyword evidence="5 7" id="KW-0472">Membrane</keyword>
<dbReference type="PANTHER" id="PTHR42718:SF9">
    <property type="entry name" value="MAJOR FACILITATOR SUPERFAMILY MULTIDRUG TRANSPORTER MFSC"/>
    <property type="match status" value="1"/>
</dbReference>
<organism evidence="9 10">
    <name type="scientific">Kwoniella europaea PYCC6329</name>
    <dbReference type="NCBI Taxonomy" id="1423913"/>
    <lineage>
        <taxon>Eukaryota</taxon>
        <taxon>Fungi</taxon>
        <taxon>Dikarya</taxon>
        <taxon>Basidiomycota</taxon>
        <taxon>Agaricomycotina</taxon>
        <taxon>Tremellomycetes</taxon>
        <taxon>Tremellales</taxon>
        <taxon>Cryptococcaceae</taxon>
        <taxon>Kwoniella</taxon>
    </lineage>
</organism>
<dbReference type="EMBL" id="CP144089">
    <property type="protein sequence ID" value="WWD05318.1"/>
    <property type="molecule type" value="Genomic_DNA"/>
</dbReference>
<dbReference type="InterPro" id="IPR011701">
    <property type="entry name" value="MFS"/>
</dbReference>
<feature type="transmembrane region" description="Helical" evidence="7">
    <location>
        <begin position="246"/>
        <end position="267"/>
    </location>
</feature>
<feature type="transmembrane region" description="Helical" evidence="7">
    <location>
        <begin position="148"/>
        <end position="169"/>
    </location>
</feature>
<dbReference type="InterPro" id="IPR036259">
    <property type="entry name" value="MFS_trans_sf"/>
</dbReference>
<dbReference type="GO" id="GO:0022857">
    <property type="term" value="F:transmembrane transporter activity"/>
    <property type="evidence" value="ECO:0007669"/>
    <property type="project" value="InterPro"/>
</dbReference>
<keyword evidence="2" id="KW-0813">Transport</keyword>
<dbReference type="Gene3D" id="1.20.1720.10">
    <property type="entry name" value="Multidrug resistance protein D"/>
    <property type="match status" value="1"/>
</dbReference>
<dbReference type="RefSeq" id="XP_066083285.1">
    <property type="nucleotide sequence ID" value="XM_066227188.1"/>
</dbReference>
<evidence type="ECO:0000256" key="2">
    <source>
        <dbReference type="ARBA" id="ARBA00022448"/>
    </source>
</evidence>
<protein>
    <recommendedName>
        <fullName evidence="8">Major facilitator superfamily (MFS) profile domain-containing protein</fullName>
    </recommendedName>
</protein>
<gene>
    <name evidence="9" type="ORF">V865_003391</name>
</gene>
<dbReference type="GO" id="GO:0016020">
    <property type="term" value="C:membrane"/>
    <property type="evidence" value="ECO:0007669"/>
    <property type="project" value="UniProtKB-SubCell"/>
</dbReference>
<evidence type="ECO:0000256" key="5">
    <source>
        <dbReference type="ARBA" id="ARBA00023136"/>
    </source>
</evidence>
<dbReference type="PROSITE" id="PS50850">
    <property type="entry name" value="MFS"/>
    <property type="match status" value="1"/>
</dbReference>
<feature type="domain" description="Major facilitator superfamily (MFS) profile" evidence="8">
    <location>
        <begin position="54"/>
        <end position="533"/>
    </location>
</feature>
<keyword evidence="3 7" id="KW-0812">Transmembrane</keyword>
<feature type="transmembrane region" description="Helical" evidence="7">
    <location>
        <begin position="394"/>
        <end position="412"/>
    </location>
</feature>
<comment type="subcellular location">
    <subcellularLocation>
        <location evidence="1">Membrane</location>
        <topology evidence="1">Multi-pass membrane protein</topology>
    </subcellularLocation>
</comment>
<dbReference type="SUPFAM" id="SSF103473">
    <property type="entry name" value="MFS general substrate transporter"/>
    <property type="match status" value="1"/>
</dbReference>
<dbReference type="PANTHER" id="PTHR42718">
    <property type="entry name" value="MAJOR FACILITATOR SUPERFAMILY MULTIDRUG TRANSPORTER MFSC"/>
    <property type="match status" value="1"/>
</dbReference>
<evidence type="ECO:0000313" key="9">
    <source>
        <dbReference type="EMBL" id="WWD05318.1"/>
    </source>
</evidence>
<dbReference type="InterPro" id="IPR020846">
    <property type="entry name" value="MFS_dom"/>
</dbReference>
<sequence>MDVIQQIPETKDTHDSLKNQLDNVTSPENRSGKSKEASLPVQLESPPRLSNTKLFILGTGQVFLWGLTSASILETAFALPMIGVEFDLTPGEVQWVSASMMLTWGCFQLVAGRLCDIFGRKRGYLIGCLGLMLTNIISTFMPNLASLSVFRALAGIASAIVLPASAGIIGSLYSAGKSRTLAFAAITCGGAAGAAGGELVAGMLIEWTKWTWRPCFLLIGILTIYPLAIGFMIIPLDPPLTTDKAVDWLGASTIGSSIFLLLLTFTLSETEERGWKTPYLPALLVASLMLFTSFAWRQSQLSRSARTPDNKKPPPLIPLSLLSMKNRNLVVIYIASACTWAMTDSFFVFASFLYFDVLDLSPFQAGLRLSITFFSGTVAALVVALTISHISPRLLMTLGCMISIASPVIFALRGLDWEYWKGDLWALLVIAYGTDATIAAGSTIISQTASPEDQSVASALFQTSCRLGFALGLAISTLVQTSVEKSALSSYANPTEEQKLNALADGLRAAQWCNAGYIALAAVLVGFGMKGWQRLDHHTSNSHDEEGIAAREHRLN</sequence>
<feature type="transmembrane region" description="Helical" evidence="7">
    <location>
        <begin position="211"/>
        <end position="234"/>
    </location>
</feature>
<feature type="region of interest" description="Disordered" evidence="6">
    <location>
        <begin position="1"/>
        <end position="42"/>
    </location>
</feature>
<dbReference type="GeneID" id="91102195"/>